<protein>
    <submittedName>
        <fullName evidence="2">Uncharacterized protein</fullName>
    </submittedName>
</protein>
<evidence type="ECO:0000256" key="1">
    <source>
        <dbReference type="SAM" id="SignalP"/>
    </source>
</evidence>
<accession>A0A7R9JV84</accession>
<evidence type="ECO:0000313" key="2">
    <source>
        <dbReference type="EMBL" id="CAD7590160.1"/>
    </source>
</evidence>
<feature type="chain" id="PRO_5030832642" evidence="1">
    <location>
        <begin position="27"/>
        <end position="111"/>
    </location>
</feature>
<dbReference type="EMBL" id="OE840354">
    <property type="protein sequence ID" value="CAD7590160.1"/>
    <property type="molecule type" value="Genomic_DNA"/>
</dbReference>
<name>A0A7R9JV84_TIMGE</name>
<sequence>MVRHSLSWRVLLLSVICTMMVACVMAGGMCGLKKCCKNEVCVDTSDPCAKPWCPYYECKPVVPEKYCNCLCRPGQVCIDTVSEIPPNPLNLLATGFSVAPCGRMGNYGNMT</sequence>
<feature type="signal peptide" evidence="1">
    <location>
        <begin position="1"/>
        <end position="26"/>
    </location>
</feature>
<dbReference type="AlphaFoldDB" id="A0A7R9JV84"/>
<organism evidence="2">
    <name type="scientific">Timema genevievae</name>
    <name type="common">Walking stick</name>
    <dbReference type="NCBI Taxonomy" id="629358"/>
    <lineage>
        <taxon>Eukaryota</taxon>
        <taxon>Metazoa</taxon>
        <taxon>Ecdysozoa</taxon>
        <taxon>Arthropoda</taxon>
        <taxon>Hexapoda</taxon>
        <taxon>Insecta</taxon>
        <taxon>Pterygota</taxon>
        <taxon>Neoptera</taxon>
        <taxon>Polyneoptera</taxon>
        <taxon>Phasmatodea</taxon>
        <taxon>Timematodea</taxon>
        <taxon>Timematoidea</taxon>
        <taxon>Timematidae</taxon>
        <taxon>Timema</taxon>
    </lineage>
</organism>
<dbReference type="PROSITE" id="PS51257">
    <property type="entry name" value="PROKAR_LIPOPROTEIN"/>
    <property type="match status" value="1"/>
</dbReference>
<keyword evidence="1" id="KW-0732">Signal</keyword>
<gene>
    <name evidence="2" type="ORF">TGEB3V08_LOCUS4023</name>
</gene>
<proteinExistence type="predicted"/>
<reference evidence="2" key="1">
    <citation type="submission" date="2020-11" db="EMBL/GenBank/DDBJ databases">
        <authorList>
            <person name="Tran Van P."/>
        </authorList>
    </citation>
    <scope>NUCLEOTIDE SEQUENCE</scope>
</reference>